<organism evidence="1 2">
    <name type="scientific">Chryseobacterium arthrosphaerae</name>
    <dbReference type="NCBI Taxonomy" id="651561"/>
    <lineage>
        <taxon>Bacteria</taxon>
        <taxon>Pseudomonadati</taxon>
        <taxon>Bacteroidota</taxon>
        <taxon>Flavobacteriia</taxon>
        <taxon>Flavobacteriales</taxon>
        <taxon>Weeksellaceae</taxon>
        <taxon>Chryseobacterium group</taxon>
        <taxon>Chryseobacterium</taxon>
    </lineage>
</organism>
<sequence length="148" mass="16893">MKRRLLFGERMLLGDGTEPFNAVIPFRLRGTFALKDIQQALAQIQQKHPWLRALIAHDDQNIPWFDVPENPISIPVRIIARQGEISGRKNPEGNGIPYSILKITSYPVCLDQREDVSDMLLRSTIVYAMVVLQWLSLRIFKGIGQPKS</sequence>
<gene>
    <name evidence="1" type="ORF">EJ377_02965</name>
</gene>
<evidence type="ECO:0000313" key="2">
    <source>
        <dbReference type="Proteomes" id="UP000276953"/>
    </source>
</evidence>
<evidence type="ECO:0008006" key="3">
    <source>
        <dbReference type="Google" id="ProtNLM"/>
    </source>
</evidence>
<proteinExistence type="predicted"/>
<reference evidence="1 2" key="1">
    <citation type="submission" date="2018-12" db="EMBL/GenBank/DDBJ databases">
        <title>Draft Genome Sequence of Chryseobacterium arthrosphaerae strain ED882-96 Isolated from the Blood of a Patient with Liver Cirrhosis in Taiwan.</title>
        <authorList>
            <person name="Lin J.-N."/>
            <person name="Lai C.-H."/>
            <person name="Yang C.-H."/>
            <person name="Huang Y.-H."/>
        </authorList>
    </citation>
    <scope>NUCLEOTIDE SEQUENCE [LARGE SCALE GENOMIC DNA]</scope>
    <source>
        <strain evidence="1 2">ED882-96</strain>
    </source>
</reference>
<dbReference type="SUPFAM" id="SSF52777">
    <property type="entry name" value="CoA-dependent acyltransferases"/>
    <property type="match status" value="1"/>
</dbReference>
<dbReference type="Gene3D" id="3.30.559.10">
    <property type="entry name" value="Chloramphenicol acetyltransferase-like domain"/>
    <property type="match status" value="1"/>
</dbReference>
<evidence type="ECO:0000313" key="1">
    <source>
        <dbReference type="EMBL" id="RTZ49514.1"/>
    </source>
</evidence>
<name>A0A3S0NNP0_9FLAO</name>
<dbReference type="Proteomes" id="UP000276953">
    <property type="component" value="Unassembled WGS sequence"/>
</dbReference>
<comment type="caution">
    <text evidence="1">The sequence shown here is derived from an EMBL/GenBank/DDBJ whole genome shotgun (WGS) entry which is preliminary data.</text>
</comment>
<accession>A0A3S0NNP0</accession>
<dbReference type="EMBL" id="RYFC01000001">
    <property type="protein sequence ID" value="RTZ49514.1"/>
    <property type="molecule type" value="Genomic_DNA"/>
</dbReference>
<dbReference type="InterPro" id="IPR023213">
    <property type="entry name" value="CAT-like_dom_sf"/>
</dbReference>
<protein>
    <recommendedName>
        <fullName evidence="3">Condensation domain-containing protein</fullName>
    </recommendedName>
</protein>
<dbReference type="AlphaFoldDB" id="A0A3S0NNP0"/>